<dbReference type="AlphaFoldDB" id="K2JQ17"/>
<protein>
    <recommendedName>
        <fullName evidence="4">NADH dehydrogenase subunit E</fullName>
    </recommendedName>
</protein>
<keyword evidence="3" id="KW-1185">Reference proteome</keyword>
<sequence>MKTLLAAPLLITLALPATAQGRFPVEDIAKDLGLTKQELTQCFKANRPSREEMKAAKQRYKAGEVVAPEGARPEMVACVQTHNPEITTARYEEVMRSYAPQN</sequence>
<feature type="signal peptide" evidence="1">
    <location>
        <begin position="1"/>
        <end position="19"/>
    </location>
</feature>
<reference evidence="2 3" key="1">
    <citation type="submission" date="2012-09" db="EMBL/GenBank/DDBJ databases">
        <title>Celeribacter baekdonensis B30 Genome Sequencing.</title>
        <authorList>
            <person name="Wang W."/>
        </authorList>
    </citation>
    <scope>NUCLEOTIDE SEQUENCE [LARGE SCALE GENOMIC DNA]</scope>
    <source>
        <strain evidence="2 3">B30</strain>
    </source>
</reference>
<gene>
    <name evidence="2" type="ORF">B30_06246</name>
</gene>
<dbReference type="OrthoDB" id="8456571at2"/>
<organism evidence="2 3">
    <name type="scientific">Celeribacter baekdonensis B30</name>
    <dbReference type="NCBI Taxonomy" id="1208323"/>
    <lineage>
        <taxon>Bacteria</taxon>
        <taxon>Pseudomonadati</taxon>
        <taxon>Pseudomonadota</taxon>
        <taxon>Alphaproteobacteria</taxon>
        <taxon>Rhodobacterales</taxon>
        <taxon>Roseobacteraceae</taxon>
        <taxon>Celeribacter</taxon>
    </lineage>
</organism>
<dbReference type="Proteomes" id="UP000006762">
    <property type="component" value="Unassembled WGS sequence"/>
</dbReference>
<dbReference type="EMBL" id="AMRK01000003">
    <property type="protein sequence ID" value="EKE72559.1"/>
    <property type="molecule type" value="Genomic_DNA"/>
</dbReference>
<dbReference type="RefSeq" id="WP_009571194.1">
    <property type="nucleotide sequence ID" value="NZ_AMRK01000003.1"/>
</dbReference>
<keyword evidence="1" id="KW-0732">Signal</keyword>
<evidence type="ECO:0000313" key="2">
    <source>
        <dbReference type="EMBL" id="EKE72559.1"/>
    </source>
</evidence>
<dbReference type="PATRIC" id="fig|1208323.3.peg.1290"/>
<accession>K2JQ17</accession>
<name>K2JQ17_9RHOB</name>
<evidence type="ECO:0008006" key="4">
    <source>
        <dbReference type="Google" id="ProtNLM"/>
    </source>
</evidence>
<proteinExistence type="predicted"/>
<evidence type="ECO:0000313" key="3">
    <source>
        <dbReference type="Proteomes" id="UP000006762"/>
    </source>
</evidence>
<comment type="caution">
    <text evidence="2">The sequence shown here is derived from an EMBL/GenBank/DDBJ whole genome shotgun (WGS) entry which is preliminary data.</text>
</comment>
<feature type="chain" id="PRO_5003859364" description="NADH dehydrogenase subunit E" evidence="1">
    <location>
        <begin position="20"/>
        <end position="102"/>
    </location>
</feature>
<evidence type="ECO:0000256" key="1">
    <source>
        <dbReference type="SAM" id="SignalP"/>
    </source>
</evidence>